<keyword evidence="4" id="KW-1185">Reference proteome</keyword>
<dbReference type="InterPro" id="IPR001466">
    <property type="entry name" value="Beta-lactam-related"/>
</dbReference>
<dbReference type="AlphaFoldDB" id="A0A370L0B2"/>
<dbReference type="Gene3D" id="3.40.710.10">
    <property type="entry name" value="DD-peptidase/beta-lactamase superfamily"/>
    <property type="match status" value="1"/>
</dbReference>
<evidence type="ECO:0000313" key="4">
    <source>
        <dbReference type="Proteomes" id="UP000255207"/>
    </source>
</evidence>
<feature type="domain" description="Beta-lactamase-related" evidence="2">
    <location>
        <begin position="58"/>
        <end position="375"/>
    </location>
</feature>
<dbReference type="InterPro" id="IPR050491">
    <property type="entry name" value="AmpC-like"/>
</dbReference>
<comment type="caution">
    <text evidence="3">The sequence shown here is derived from an EMBL/GenBank/DDBJ whole genome shotgun (WGS) entry which is preliminary data.</text>
</comment>
<reference evidence="4" key="1">
    <citation type="submission" date="2018-07" db="EMBL/GenBank/DDBJ databases">
        <authorList>
            <person name="Safronova V.I."/>
            <person name="Chirak E.R."/>
            <person name="Sazanova A.L."/>
        </authorList>
    </citation>
    <scope>NUCLEOTIDE SEQUENCE [LARGE SCALE GENOMIC DNA]</scope>
    <source>
        <strain evidence="4">RCAM04685</strain>
    </source>
</reference>
<organism evidence="3 4">
    <name type="scientific">Bosea caraganae</name>
    <dbReference type="NCBI Taxonomy" id="2763117"/>
    <lineage>
        <taxon>Bacteria</taxon>
        <taxon>Pseudomonadati</taxon>
        <taxon>Pseudomonadota</taxon>
        <taxon>Alphaproteobacteria</taxon>
        <taxon>Hyphomicrobiales</taxon>
        <taxon>Boseaceae</taxon>
        <taxon>Bosea</taxon>
    </lineage>
</organism>
<dbReference type="Proteomes" id="UP000255207">
    <property type="component" value="Unassembled WGS sequence"/>
</dbReference>
<dbReference type="InterPro" id="IPR012338">
    <property type="entry name" value="Beta-lactam/transpept-like"/>
</dbReference>
<evidence type="ECO:0000313" key="3">
    <source>
        <dbReference type="EMBL" id="RDJ20671.1"/>
    </source>
</evidence>
<proteinExistence type="predicted"/>
<name>A0A370L0B2_9HYPH</name>
<keyword evidence="1" id="KW-0732">Signal</keyword>
<evidence type="ECO:0000259" key="2">
    <source>
        <dbReference type="Pfam" id="PF00144"/>
    </source>
</evidence>
<dbReference type="EMBL" id="QQTP01000016">
    <property type="protein sequence ID" value="RDJ20671.1"/>
    <property type="molecule type" value="Genomic_DNA"/>
</dbReference>
<feature type="chain" id="PRO_5030068211" description="Beta-lactamase-related domain-containing protein" evidence="1">
    <location>
        <begin position="42"/>
        <end position="529"/>
    </location>
</feature>
<dbReference type="PANTHER" id="PTHR46825:SF15">
    <property type="entry name" value="BETA-LACTAMASE-RELATED DOMAIN-CONTAINING PROTEIN"/>
    <property type="match status" value="1"/>
</dbReference>
<evidence type="ECO:0000256" key="1">
    <source>
        <dbReference type="SAM" id="SignalP"/>
    </source>
</evidence>
<dbReference type="Pfam" id="PF00144">
    <property type="entry name" value="Beta-lactamase"/>
    <property type="match status" value="1"/>
</dbReference>
<dbReference type="OrthoDB" id="5377981at2"/>
<accession>A0A370L0B2</accession>
<feature type="signal peptide" evidence="1">
    <location>
        <begin position="1"/>
        <end position="41"/>
    </location>
</feature>
<dbReference type="PANTHER" id="PTHR46825">
    <property type="entry name" value="D-ALANYL-D-ALANINE-CARBOXYPEPTIDASE/ENDOPEPTIDASE AMPH"/>
    <property type="match status" value="1"/>
</dbReference>
<protein>
    <recommendedName>
        <fullName evidence="2">Beta-lactamase-related domain-containing protein</fullName>
    </recommendedName>
</protein>
<dbReference type="SUPFAM" id="SSF56601">
    <property type="entry name" value="beta-lactamase/transpeptidase-like"/>
    <property type="match status" value="1"/>
</dbReference>
<gene>
    <name evidence="3" type="ORF">DWE98_23300</name>
</gene>
<sequence length="529" mass="56540">MRMSQVSAGGDGIASGRRICRLFSFGGLALAASLAAAPVMAQQPTQAAIEALLPDLEKQVAAGMSALSVPGVTIGIVFDDKLIYSKAFGAKEAGKPDPVTPDTIFQIGSTTKAFFATTLAQAVDAGKLKWTDHVSDFVPAFQLADPFVSRDFRVLDIAAQRSGLTPYVNDGLAFLGFDKETLFRSMRAAPQTGIFRSDFRYLNIPHLAGGEIVAKVNGAESWAASVKRTLLDPLGMSSTTATAEAIAQAPNHAMGHRLDDKPVAIPFHAAFPYALGPAGAFNSNVPDMAKWLRLQLGRGQFGEKVIVSEENLDVTWTPRVAINERMSYAVGWLAMATPRGRAIWHNGGTSGFGAHVGFLPDAKTGIVILTNIGGPSLADALGLWFYDRVLGNPAIDNIALAAASSKKQREQEKLEQAAFVVGPVPANPAPFTGTYASPVLGDAVVSVVDGKLQAKLERTDLTMLLEANKDDPNLFQARLIPAGGYEAIVAIVGDTPFVQMRFERDMAGKITQLRWINPELPHLFTRQEP</sequence>